<comment type="caution">
    <text evidence="2">The sequence shown here is derived from an EMBL/GenBank/DDBJ whole genome shotgun (WGS) entry which is preliminary data.</text>
</comment>
<dbReference type="EMBL" id="PDLM01000017">
    <property type="protein sequence ID" value="RDW58793.1"/>
    <property type="molecule type" value="Genomic_DNA"/>
</dbReference>
<organism evidence="2 3">
    <name type="scientific">Coleophoma cylindrospora</name>
    <dbReference type="NCBI Taxonomy" id="1849047"/>
    <lineage>
        <taxon>Eukaryota</taxon>
        <taxon>Fungi</taxon>
        <taxon>Dikarya</taxon>
        <taxon>Ascomycota</taxon>
        <taxon>Pezizomycotina</taxon>
        <taxon>Leotiomycetes</taxon>
        <taxon>Helotiales</taxon>
        <taxon>Dermateaceae</taxon>
        <taxon>Coleophoma</taxon>
    </lineage>
</organism>
<dbReference type="STRING" id="1849047.A0A3D8QAC3"/>
<reference evidence="2 3" key="1">
    <citation type="journal article" date="2018" name="IMA Fungus">
        <title>IMA Genome-F 9: Draft genome sequence of Annulohypoxylon stygium, Aspergillus mulundensis, Berkeleyomyces basicola (syn. Thielaviopsis basicola), Ceratocystis smalleyi, two Cercospora beticola strains, Coleophoma cylindrospora, Fusarium fracticaudum, Phialophora cf. hyalina, and Morchella septimelata.</title>
        <authorList>
            <person name="Wingfield B.D."/>
            <person name="Bills G.F."/>
            <person name="Dong Y."/>
            <person name="Huang W."/>
            <person name="Nel W.J."/>
            <person name="Swalarsk-Parry B.S."/>
            <person name="Vaghefi N."/>
            <person name="Wilken P.M."/>
            <person name="An Z."/>
            <person name="de Beer Z.W."/>
            <person name="De Vos L."/>
            <person name="Chen L."/>
            <person name="Duong T.A."/>
            <person name="Gao Y."/>
            <person name="Hammerbacher A."/>
            <person name="Kikkert J.R."/>
            <person name="Li Y."/>
            <person name="Li H."/>
            <person name="Li K."/>
            <person name="Li Q."/>
            <person name="Liu X."/>
            <person name="Ma X."/>
            <person name="Naidoo K."/>
            <person name="Pethybridge S.J."/>
            <person name="Sun J."/>
            <person name="Steenkamp E.T."/>
            <person name="van der Nest M.A."/>
            <person name="van Wyk S."/>
            <person name="Wingfield M.J."/>
            <person name="Xiong C."/>
            <person name="Yue Q."/>
            <person name="Zhang X."/>
        </authorList>
    </citation>
    <scope>NUCLEOTIDE SEQUENCE [LARGE SCALE GENOMIC DNA]</scope>
    <source>
        <strain evidence="2 3">BP6252</strain>
    </source>
</reference>
<feature type="region of interest" description="Disordered" evidence="1">
    <location>
        <begin position="97"/>
        <end position="136"/>
    </location>
</feature>
<evidence type="ECO:0000256" key="1">
    <source>
        <dbReference type="SAM" id="MobiDB-lite"/>
    </source>
</evidence>
<sequence>MNRQASKDIREALEEDDLNKWGFVILRCTYASNEKWDKFMSAVREVARKCIKFKDVRDAFVWNIIEDRDLLEGASLFDASRIFVEWVKVEGMKELEGRQVIEEDEDEDEGGEEKDDDNEDKGEDGEEGYYDGYDDPTPYPRYKFFVYVDEESLDNVLEHPDLEDMESSRNYFNLVYAENLVSWEDNRKTHIDKGYDPDTYDDELGDFIPENYIMVWERFITLSTGITDVP</sequence>
<protein>
    <submittedName>
        <fullName evidence="2">Uncharacterized protein</fullName>
    </submittedName>
</protein>
<dbReference type="Proteomes" id="UP000256645">
    <property type="component" value="Unassembled WGS sequence"/>
</dbReference>
<feature type="compositionally biased region" description="Acidic residues" evidence="1">
    <location>
        <begin position="102"/>
        <end position="134"/>
    </location>
</feature>
<gene>
    <name evidence="2" type="ORF">BP6252_13269</name>
</gene>
<keyword evidence="3" id="KW-1185">Reference proteome</keyword>
<dbReference type="OrthoDB" id="4424523at2759"/>
<evidence type="ECO:0000313" key="2">
    <source>
        <dbReference type="EMBL" id="RDW58793.1"/>
    </source>
</evidence>
<name>A0A3D8QAC3_9HELO</name>
<dbReference type="AlphaFoldDB" id="A0A3D8QAC3"/>
<evidence type="ECO:0000313" key="3">
    <source>
        <dbReference type="Proteomes" id="UP000256645"/>
    </source>
</evidence>
<proteinExistence type="predicted"/>
<accession>A0A3D8QAC3</accession>